<sequence>MSKEKDPLEPDSKLTEPKKGKSRTQKGWLNVRAALTSWSFWISALSTLITLIAAIHFTIFFSKALKGFAKQINAFVKVGDLGNSFFQTIVTIFVIVFVVYLFFIHLASTKIFRNWLSGCGTACILFVSSIFSQIFLVAWVLVTCIVSALTLVYFLFIGAIYSFCSLVDTECFNFKVLIPAIVNRFSNNQIDMTFCQDKKEILCNRTNNMIGNFGIALTMALLTFCGCLIVQNCVVYGLGKKNAKSEKRKDENIEMEDLQ</sequence>
<keyword evidence="2" id="KW-1133">Transmembrane helix</keyword>
<reference evidence="4" key="1">
    <citation type="submission" date="2024-02" db="UniProtKB">
        <authorList>
            <consortium name="WormBaseParasite"/>
        </authorList>
    </citation>
    <scope>IDENTIFICATION</scope>
</reference>
<feature type="transmembrane region" description="Helical" evidence="2">
    <location>
        <begin position="38"/>
        <end position="61"/>
    </location>
</feature>
<dbReference type="AlphaFoldDB" id="A0AAF3ERD9"/>
<feature type="compositionally biased region" description="Basic and acidic residues" evidence="1">
    <location>
        <begin position="1"/>
        <end position="19"/>
    </location>
</feature>
<accession>A0AAF3ERD9</accession>
<evidence type="ECO:0000313" key="4">
    <source>
        <dbReference type="WBParaSite" id="MBELARI_LOCUS16578"/>
    </source>
</evidence>
<evidence type="ECO:0000313" key="3">
    <source>
        <dbReference type="Proteomes" id="UP000887575"/>
    </source>
</evidence>
<evidence type="ECO:0000256" key="1">
    <source>
        <dbReference type="SAM" id="MobiDB-lite"/>
    </source>
</evidence>
<feature type="transmembrane region" description="Helical" evidence="2">
    <location>
        <begin position="215"/>
        <end position="239"/>
    </location>
</feature>
<dbReference type="Proteomes" id="UP000887575">
    <property type="component" value="Unassembled WGS sequence"/>
</dbReference>
<proteinExistence type="predicted"/>
<keyword evidence="2" id="KW-0472">Membrane</keyword>
<evidence type="ECO:0000256" key="2">
    <source>
        <dbReference type="SAM" id="Phobius"/>
    </source>
</evidence>
<name>A0AAF3ERD9_9BILA</name>
<protein>
    <submittedName>
        <fullName evidence="4">Uncharacterized protein</fullName>
    </submittedName>
</protein>
<organism evidence="3 4">
    <name type="scientific">Mesorhabditis belari</name>
    <dbReference type="NCBI Taxonomy" id="2138241"/>
    <lineage>
        <taxon>Eukaryota</taxon>
        <taxon>Metazoa</taxon>
        <taxon>Ecdysozoa</taxon>
        <taxon>Nematoda</taxon>
        <taxon>Chromadorea</taxon>
        <taxon>Rhabditida</taxon>
        <taxon>Rhabditina</taxon>
        <taxon>Rhabditomorpha</taxon>
        <taxon>Rhabditoidea</taxon>
        <taxon>Rhabditidae</taxon>
        <taxon>Mesorhabditinae</taxon>
        <taxon>Mesorhabditis</taxon>
    </lineage>
</organism>
<feature type="transmembrane region" description="Helical" evidence="2">
    <location>
        <begin position="138"/>
        <end position="163"/>
    </location>
</feature>
<dbReference type="WBParaSite" id="MBELARI_LOCUS16578">
    <property type="protein sequence ID" value="MBELARI_LOCUS16578"/>
    <property type="gene ID" value="MBELARI_LOCUS16578"/>
</dbReference>
<feature type="region of interest" description="Disordered" evidence="1">
    <location>
        <begin position="1"/>
        <end position="21"/>
    </location>
</feature>
<feature type="transmembrane region" description="Helical" evidence="2">
    <location>
        <begin position="115"/>
        <end position="131"/>
    </location>
</feature>
<feature type="transmembrane region" description="Helical" evidence="2">
    <location>
        <begin position="81"/>
        <end position="103"/>
    </location>
</feature>
<keyword evidence="2" id="KW-0812">Transmembrane</keyword>
<keyword evidence="3" id="KW-1185">Reference proteome</keyword>